<gene>
    <name evidence="2" type="ORF">CLG94_06945</name>
</gene>
<dbReference type="SMART" id="SM00930">
    <property type="entry name" value="NIL"/>
    <property type="match status" value="1"/>
</dbReference>
<dbReference type="Proteomes" id="UP000241436">
    <property type="component" value="Unassembled WGS sequence"/>
</dbReference>
<sequence>MPKRMITLIYPQALIKEPVIYRLAREFKLIPNIRRARVTEQAGEVMLELDGEEEALNKGIAYLAGLGIRVEPTPEKGR</sequence>
<dbReference type="OrthoDB" id="9799261at2"/>
<dbReference type="InterPro" id="IPR045865">
    <property type="entry name" value="ACT-like_dom_sf"/>
</dbReference>
<feature type="domain" description="NIL" evidence="1">
    <location>
        <begin position="2"/>
        <end position="73"/>
    </location>
</feature>
<dbReference type="Pfam" id="PF09383">
    <property type="entry name" value="NIL"/>
    <property type="match status" value="1"/>
</dbReference>
<dbReference type="Gene3D" id="3.30.70.260">
    <property type="match status" value="1"/>
</dbReference>
<dbReference type="AlphaFoldDB" id="A0A2T4TY49"/>
<protein>
    <submittedName>
        <fullName evidence="2">Ferredoxin</fullName>
    </submittedName>
</protein>
<dbReference type="InterPro" id="IPR018449">
    <property type="entry name" value="NIL_domain"/>
</dbReference>
<organism evidence="2 3">
    <name type="scientific">Candidatus Methylomirabilis limnetica</name>
    <dbReference type="NCBI Taxonomy" id="2033718"/>
    <lineage>
        <taxon>Bacteria</taxon>
        <taxon>Candidatus Methylomirabilota</taxon>
        <taxon>Candidatus Methylomirabilia</taxon>
        <taxon>Candidatus Methylomirabilales</taxon>
        <taxon>Candidatus Methylomirabilaceae</taxon>
        <taxon>Candidatus Methylomirabilis</taxon>
    </lineage>
</organism>
<reference evidence="3" key="2">
    <citation type="journal article" date="2018" name="Environ. Microbiol.">
        <title>Bloom of a denitrifying methanotroph, 'Candidatus Methylomirabilis limnetica', in a deep stratified lake.</title>
        <authorList>
            <person name="Graf J.S."/>
            <person name="Mayr M.J."/>
            <person name="Marchant H.K."/>
            <person name="Tienken D."/>
            <person name="Hach P.F."/>
            <person name="Brand A."/>
            <person name="Schubert C.J."/>
            <person name="Kuypers M.M."/>
            <person name="Milucka J."/>
        </authorList>
    </citation>
    <scope>NUCLEOTIDE SEQUENCE [LARGE SCALE GENOMIC DNA]</scope>
    <source>
        <strain evidence="3">Zug</strain>
    </source>
</reference>
<evidence type="ECO:0000313" key="2">
    <source>
        <dbReference type="EMBL" id="PTL36027.1"/>
    </source>
</evidence>
<comment type="caution">
    <text evidence="2">The sequence shown here is derived from an EMBL/GenBank/DDBJ whole genome shotgun (WGS) entry which is preliminary data.</text>
</comment>
<proteinExistence type="predicted"/>
<reference evidence="2 3" key="1">
    <citation type="submission" date="2017-09" db="EMBL/GenBank/DDBJ databases">
        <title>Bloom of a denitrifying methanotroph, Candidatus Methylomirabilis limnetica, in a deep stratified lake.</title>
        <authorList>
            <person name="Graf J.S."/>
            <person name="Marchant H.K."/>
            <person name="Tienken D."/>
            <person name="Hach P.F."/>
            <person name="Brand A."/>
            <person name="Schubert C.J."/>
            <person name="Kuypers M.M."/>
            <person name="Milucka J."/>
        </authorList>
    </citation>
    <scope>NUCLEOTIDE SEQUENCE [LARGE SCALE GENOMIC DNA]</scope>
    <source>
        <strain evidence="2 3">Zug</strain>
    </source>
</reference>
<evidence type="ECO:0000313" key="3">
    <source>
        <dbReference type="Proteomes" id="UP000241436"/>
    </source>
</evidence>
<name>A0A2T4TY49_9BACT</name>
<dbReference type="RefSeq" id="WP_107562147.1">
    <property type="nucleotide sequence ID" value="NZ_NVQC01000020.1"/>
</dbReference>
<dbReference type="EMBL" id="NVQC01000020">
    <property type="protein sequence ID" value="PTL36027.1"/>
    <property type="molecule type" value="Genomic_DNA"/>
</dbReference>
<evidence type="ECO:0000259" key="1">
    <source>
        <dbReference type="SMART" id="SM00930"/>
    </source>
</evidence>
<keyword evidence="3" id="KW-1185">Reference proteome</keyword>
<accession>A0A2T4TY49</accession>
<dbReference type="SUPFAM" id="SSF55021">
    <property type="entry name" value="ACT-like"/>
    <property type="match status" value="1"/>
</dbReference>